<gene>
    <name evidence="11" type="ORF">PS9374_06126</name>
</gene>
<reference evidence="12" key="2">
    <citation type="submission" date="2016-04" db="EMBL/GenBank/DDBJ databases">
        <title>Planomonospora sphaerica JCM9374 whole genome shotgun sequence.</title>
        <authorList>
            <person name="Suzuki T."/>
            <person name="Dohra H."/>
            <person name="Kodani S."/>
        </authorList>
    </citation>
    <scope>NUCLEOTIDE SEQUENCE [LARGE SCALE GENOMIC DNA]</scope>
    <source>
        <strain evidence="12">JCM 9374</strain>
    </source>
</reference>
<keyword evidence="9" id="KW-0472">Membrane</keyword>
<evidence type="ECO:0000256" key="6">
    <source>
        <dbReference type="ARBA" id="ARBA00022777"/>
    </source>
</evidence>
<keyword evidence="3" id="KW-0597">Phosphoprotein</keyword>
<dbReference type="InterPro" id="IPR011712">
    <property type="entry name" value="Sig_transdc_His_kin_sub3_dim/P"/>
</dbReference>
<evidence type="ECO:0000256" key="5">
    <source>
        <dbReference type="ARBA" id="ARBA00022741"/>
    </source>
</evidence>
<dbReference type="Gene3D" id="3.30.565.10">
    <property type="entry name" value="Histidine kinase-like ATPase, C-terminal domain"/>
    <property type="match status" value="1"/>
</dbReference>
<feature type="domain" description="Histidine kinase/HSP90-like ATPase" evidence="10">
    <location>
        <begin position="287"/>
        <end position="377"/>
    </location>
</feature>
<dbReference type="Pfam" id="PF23539">
    <property type="entry name" value="DUF7134"/>
    <property type="match status" value="1"/>
</dbReference>
<dbReference type="OrthoDB" id="227596at2"/>
<evidence type="ECO:0000256" key="9">
    <source>
        <dbReference type="SAM" id="Phobius"/>
    </source>
</evidence>
<feature type="transmembrane region" description="Helical" evidence="9">
    <location>
        <begin position="114"/>
        <end position="133"/>
    </location>
</feature>
<evidence type="ECO:0000256" key="7">
    <source>
        <dbReference type="ARBA" id="ARBA00022840"/>
    </source>
</evidence>
<protein>
    <recommendedName>
        <fullName evidence="2">histidine kinase</fullName>
        <ecNumber evidence="2">2.7.13.3</ecNumber>
    </recommendedName>
</protein>
<evidence type="ECO:0000313" key="12">
    <source>
        <dbReference type="Proteomes" id="UP000077701"/>
    </source>
</evidence>
<dbReference type="GO" id="GO:0005524">
    <property type="term" value="F:ATP binding"/>
    <property type="evidence" value="ECO:0007669"/>
    <property type="project" value="UniProtKB-KW"/>
</dbReference>
<dbReference type="InterPro" id="IPR003594">
    <property type="entry name" value="HATPase_dom"/>
</dbReference>
<organism evidence="11 12">
    <name type="scientific">Planomonospora sphaerica</name>
    <dbReference type="NCBI Taxonomy" id="161355"/>
    <lineage>
        <taxon>Bacteria</taxon>
        <taxon>Bacillati</taxon>
        <taxon>Actinomycetota</taxon>
        <taxon>Actinomycetes</taxon>
        <taxon>Streptosporangiales</taxon>
        <taxon>Streptosporangiaceae</taxon>
        <taxon>Planomonospora</taxon>
    </lineage>
</organism>
<dbReference type="Gene3D" id="1.20.5.1930">
    <property type="match status" value="1"/>
</dbReference>
<dbReference type="PANTHER" id="PTHR24421">
    <property type="entry name" value="NITRATE/NITRITE SENSOR PROTEIN NARX-RELATED"/>
    <property type="match status" value="1"/>
</dbReference>
<comment type="caution">
    <text evidence="11">The sequence shown here is derived from an EMBL/GenBank/DDBJ whole genome shotgun (WGS) entry which is preliminary data.</text>
</comment>
<dbReference type="EC" id="2.7.13.3" evidence="2"/>
<keyword evidence="12" id="KW-1185">Reference proteome</keyword>
<evidence type="ECO:0000256" key="8">
    <source>
        <dbReference type="ARBA" id="ARBA00023012"/>
    </source>
</evidence>
<dbReference type="GO" id="GO:0046983">
    <property type="term" value="F:protein dimerization activity"/>
    <property type="evidence" value="ECO:0007669"/>
    <property type="project" value="InterPro"/>
</dbReference>
<name>A0A161LLL6_9ACTN</name>
<dbReference type="InterPro" id="IPR036890">
    <property type="entry name" value="HATPase_C_sf"/>
</dbReference>
<reference evidence="11 12" key="1">
    <citation type="journal article" date="2016" name="Genome Announc.">
        <title>Draft Genome Sequence of Planomonospora sphaerica JCM9374, a Rare Actinomycete.</title>
        <authorList>
            <person name="Dohra H."/>
            <person name="Suzuki T."/>
            <person name="Inoue Y."/>
            <person name="Kodani S."/>
        </authorList>
    </citation>
    <scope>NUCLEOTIDE SEQUENCE [LARGE SCALE GENOMIC DNA]</scope>
    <source>
        <strain evidence="11 12">JCM 9374</strain>
    </source>
</reference>
<dbReference type="InterPro" id="IPR055558">
    <property type="entry name" value="DUF7134"/>
</dbReference>
<evidence type="ECO:0000256" key="2">
    <source>
        <dbReference type="ARBA" id="ARBA00012438"/>
    </source>
</evidence>
<dbReference type="AlphaFoldDB" id="A0A161LLL6"/>
<dbReference type="GO" id="GO:0000155">
    <property type="term" value="F:phosphorelay sensor kinase activity"/>
    <property type="evidence" value="ECO:0007669"/>
    <property type="project" value="InterPro"/>
</dbReference>
<feature type="transmembrane region" description="Helical" evidence="9">
    <location>
        <begin position="89"/>
        <end position="107"/>
    </location>
</feature>
<evidence type="ECO:0000256" key="1">
    <source>
        <dbReference type="ARBA" id="ARBA00000085"/>
    </source>
</evidence>
<dbReference type="EMBL" id="BDCX01000017">
    <property type="protein sequence ID" value="GAT70444.1"/>
    <property type="molecule type" value="Genomic_DNA"/>
</dbReference>
<dbReference type="CDD" id="cd16917">
    <property type="entry name" value="HATPase_UhpB-NarQ-NarX-like"/>
    <property type="match status" value="1"/>
</dbReference>
<evidence type="ECO:0000259" key="10">
    <source>
        <dbReference type="SMART" id="SM00387"/>
    </source>
</evidence>
<keyword evidence="9" id="KW-0812">Transmembrane</keyword>
<dbReference type="STRING" id="161355.PS9374_06126"/>
<dbReference type="Pfam" id="PF02518">
    <property type="entry name" value="HATPase_c"/>
    <property type="match status" value="1"/>
</dbReference>
<proteinExistence type="predicted"/>
<keyword evidence="8" id="KW-0902">Two-component regulatory system</keyword>
<dbReference type="SUPFAM" id="SSF55874">
    <property type="entry name" value="ATPase domain of HSP90 chaperone/DNA topoisomerase II/histidine kinase"/>
    <property type="match status" value="1"/>
</dbReference>
<dbReference type="InterPro" id="IPR050482">
    <property type="entry name" value="Sensor_HK_TwoCompSys"/>
</dbReference>
<evidence type="ECO:0000313" key="11">
    <source>
        <dbReference type="EMBL" id="GAT70444.1"/>
    </source>
</evidence>
<dbReference type="Proteomes" id="UP000077701">
    <property type="component" value="Unassembled WGS sequence"/>
</dbReference>
<keyword evidence="4" id="KW-0808">Transferase</keyword>
<accession>A0A161LLL6</accession>
<dbReference type="Pfam" id="PF07730">
    <property type="entry name" value="HisKA_3"/>
    <property type="match status" value="1"/>
</dbReference>
<keyword evidence="7" id="KW-0067">ATP-binding</keyword>
<dbReference type="GO" id="GO:0016020">
    <property type="term" value="C:membrane"/>
    <property type="evidence" value="ECO:0007669"/>
    <property type="project" value="InterPro"/>
</dbReference>
<dbReference type="RefSeq" id="WP_068902680.1">
    <property type="nucleotide sequence ID" value="NZ_BDCX01000017.1"/>
</dbReference>
<sequence>MSSTVRVVRRIPPLAADIAVALAVLAAHSAPFLLTVREADPVTGYTVQQYLPVLGQALPLLWRRRAPLAVLVAAMAATGAYLLNDPDTAPQPVPYALLIALYTVAVHGSRRERAWGLAILSVGAAVQLAGLILRTPSADTTVRALVMYVAAWAMGRATANRQAHARQLEREKEMEARRAVERERAAISRDMHDILGHAISLMVVQAEAGPLIVRPDPGRAEAAFDAIAAAGRDAMDQLRRLLGLLGEDSAEATPTVARIGALVESVDRAGQPAALVVSGTPRPLPPDVEAAAYRVVQEALTNAVKHARASKVSIELGWRADALVIDVTDDGRGHTGGTGHGLVGIRERAAACGGSASFGHGPGRRGFTVSVRLPGAAA</sequence>
<dbReference type="PANTHER" id="PTHR24421:SF10">
    <property type="entry name" value="NITRATE_NITRITE SENSOR PROTEIN NARQ"/>
    <property type="match status" value="1"/>
</dbReference>
<evidence type="ECO:0000256" key="4">
    <source>
        <dbReference type="ARBA" id="ARBA00022679"/>
    </source>
</evidence>
<evidence type="ECO:0000256" key="3">
    <source>
        <dbReference type="ARBA" id="ARBA00022553"/>
    </source>
</evidence>
<keyword evidence="6 11" id="KW-0418">Kinase</keyword>
<feature type="transmembrane region" description="Helical" evidence="9">
    <location>
        <begin position="66"/>
        <end position="83"/>
    </location>
</feature>
<dbReference type="SMART" id="SM00387">
    <property type="entry name" value="HATPase_c"/>
    <property type="match status" value="1"/>
</dbReference>
<keyword evidence="9" id="KW-1133">Transmembrane helix</keyword>
<keyword evidence="5" id="KW-0547">Nucleotide-binding</keyword>
<comment type="catalytic activity">
    <reaction evidence="1">
        <text>ATP + protein L-histidine = ADP + protein N-phospho-L-histidine.</text>
        <dbReference type="EC" id="2.7.13.3"/>
    </reaction>
</comment>